<evidence type="ECO:0000313" key="1">
    <source>
        <dbReference type="EMBL" id="KAH0525130.1"/>
    </source>
</evidence>
<dbReference type="EMBL" id="JAIMJC010000005">
    <property type="protein sequence ID" value="KAH0525130.1"/>
    <property type="molecule type" value="Genomic_DNA"/>
</dbReference>
<gene>
    <name evidence="1" type="ORF">TsFJ059_007538</name>
</gene>
<sequence length="108" mass="11718">MDQSSTGPGGHFCMPVQSYDGQGAAPGLRGRYCVSAELDDWAGEVPEWVFAPALTHINKHEVLTNPATGDEPQTDNRTDGASRAAKQVMYWMLPGRGDLIADLWIDSI</sequence>
<proteinExistence type="predicted"/>
<name>A0A9P8HBM8_9HYPO</name>
<accession>A0A9P8HBM8</accession>
<comment type="caution">
    <text evidence="1">The sequence shown here is derived from an EMBL/GenBank/DDBJ whole genome shotgun (WGS) entry which is preliminary data.</text>
</comment>
<organism evidence="1 2">
    <name type="scientific">Trichoderma semiorbis</name>
    <dbReference type="NCBI Taxonomy" id="1491008"/>
    <lineage>
        <taxon>Eukaryota</taxon>
        <taxon>Fungi</taxon>
        <taxon>Dikarya</taxon>
        <taxon>Ascomycota</taxon>
        <taxon>Pezizomycotina</taxon>
        <taxon>Sordariomycetes</taxon>
        <taxon>Hypocreomycetidae</taxon>
        <taxon>Hypocreales</taxon>
        <taxon>Hypocreaceae</taxon>
        <taxon>Trichoderma</taxon>
    </lineage>
</organism>
<dbReference type="AlphaFoldDB" id="A0A9P8HBM8"/>
<dbReference type="Proteomes" id="UP000826573">
    <property type="component" value="Unassembled WGS sequence"/>
</dbReference>
<keyword evidence="2" id="KW-1185">Reference proteome</keyword>
<evidence type="ECO:0000313" key="2">
    <source>
        <dbReference type="Proteomes" id="UP000826573"/>
    </source>
</evidence>
<reference evidence="1 2" key="1">
    <citation type="submission" date="2021-08" db="EMBL/GenBank/DDBJ databases">
        <title>The highly contiguous genome resource for Trichoderma semiorbis FJ059, a fungal antagonistic to plant pathogens.</title>
        <authorList>
            <person name="Liu T."/>
        </authorList>
    </citation>
    <scope>NUCLEOTIDE SEQUENCE [LARGE SCALE GENOMIC DNA]</scope>
    <source>
        <strain evidence="1 2">FJ059</strain>
    </source>
</reference>
<protein>
    <submittedName>
        <fullName evidence="1">Uncharacterized protein</fullName>
    </submittedName>
</protein>